<keyword evidence="2" id="KW-0547">Nucleotide-binding</keyword>
<dbReference type="InterPro" id="IPR001245">
    <property type="entry name" value="Ser-Thr/Tyr_kinase_cat_dom"/>
</dbReference>
<evidence type="ECO:0000256" key="1">
    <source>
        <dbReference type="ARBA" id="ARBA00004167"/>
    </source>
</evidence>
<dbReference type="Gene3D" id="1.10.510.10">
    <property type="entry name" value="Transferase(Phosphotransferase) domain 1"/>
    <property type="match status" value="2"/>
</dbReference>
<keyword evidence="2" id="KW-0067">ATP-binding</keyword>
<feature type="domain" description="Protein kinase" evidence="3">
    <location>
        <begin position="7"/>
        <end position="296"/>
    </location>
</feature>
<dbReference type="GO" id="GO:0004714">
    <property type="term" value="F:transmembrane receptor protein tyrosine kinase activity"/>
    <property type="evidence" value="ECO:0007669"/>
    <property type="project" value="TreeGrafter"/>
</dbReference>
<keyword evidence="4" id="KW-1185">Reference proteome</keyword>
<dbReference type="PANTHER" id="PTHR24416:SF611">
    <property type="entry name" value="TYROSINE-PROTEIN KINASE TRANSMEMBRANE RECEPTOR ROR"/>
    <property type="match status" value="1"/>
</dbReference>
<dbReference type="GO" id="GO:0043235">
    <property type="term" value="C:receptor complex"/>
    <property type="evidence" value="ECO:0007669"/>
    <property type="project" value="TreeGrafter"/>
</dbReference>
<dbReference type="PRINTS" id="PR00109">
    <property type="entry name" value="TYRKINASE"/>
</dbReference>
<dbReference type="GO" id="GO:0005524">
    <property type="term" value="F:ATP binding"/>
    <property type="evidence" value="ECO:0007669"/>
    <property type="project" value="UniProtKB-UniRule"/>
</dbReference>
<evidence type="ECO:0000313" key="4">
    <source>
        <dbReference type="Proteomes" id="UP000887566"/>
    </source>
</evidence>
<dbReference type="InterPro" id="IPR000719">
    <property type="entry name" value="Prot_kinase_dom"/>
</dbReference>
<dbReference type="AlphaFoldDB" id="A0A914WQW5"/>
<comment type="subcellular location">
    <subcellularLocation>
        <location evidence="1">Membrane</location>
        <topology evidence="1">Single-pass membrane protein</topology>
    </subcellularLocation>
</comment>
<dbReference type="GO" id="GO:0005886">
    <property type="term" value="C:plasma membrane"/>
    <property type="evidence" value="ECO:0007669"/>
    <property type="project" value="TreeGrafter"/>
</dbReference>
<dbReference type="Pfam" id="PF07714">
    <property type="entry name" value="PK_Tyr_Ser-Thr"/>
    <property type="match status" value="1"/>
</dbReference>
<dbReference type="InterPro" id="IPR011009">
    <property type="entry name" value="Kinase-like_dom_sf"/>
</dbReference>
<feature type="binding site" evidence="2">
    <location>
        <position position="41"/>
    </location>
    <ligand>
        <name>ATP</name>
        <dbReference type="ChEBI" id="CHEBI:30616"/>
    </ligand>
</feature>
<evidence type="ECO:0000313" key="5">
    <source>
        <dbReference type="WBParaSite" id="PSAMB.scaffold4948size13084.g25580.t1"/>
    </source>
</evidence>
<proteinExistence type="predicted"/>
<name>A0A914WQW5_9BILA</name>
<dbReference type="PROSITE" id="PS00107">
    <property type="entry name" value="PROTEIN_KINASE_ATP"/>
    <property type="match status" value="1"/>
</dbReference>
<protein>
    <submittedName>
        <fullName evidence="5">Protein kinase domain-containing protein</fullName>
    </submittedName>
</protein>
<dbReference type="WBParaSite" id="PSAMB.scaffold4948size13084.g25580.t1">
    <property type="protein sequence ID" value="PSAMB.scaffold4948size13084.g25580.t1"/>
    <property type="gene ID" value="PSAMB.scaffold4948size13084.g25580"/>
</dbReference>
<dbReference type="InterPro" id="IPR017441">
    <property type="entry name" value="Protein_kinase_ATP_BS"/>
</dbReference>
<dbReference type="GO" id="GO:0007169">
    <property type="term" value="P:cell surface receptor protein tyrosine kinase signaling pathway"/>
    <property type="evidence" value="ECO:0007669"/>
    <property type="project" value="TreeGrafter"/>
</dbReference>
<dbReference type="InterPro" id="IPR050122">
    <property type="entry name" value="RTK"/>
</dbReference>
<sequence>MVGYSFFSPELILGSGNSGNVWLAYVHDRELGIRSVYAAKKIRHENDFREGNTGRGSSELESLKNELEIYIRLQCHPNFPKLIGVVRDDRHFTIITEYVEGGDLRSFLRQKAAQTGMFVQQPVTDADYHENMTFKRNESQVRWLMRFDKPHAVGAVTTSILVYIALQIALTLKRLVMDLKILHRDAAARNVLITRDFVVKITDFGLARDLSYDKESQRDLPITALAPETLKTQKFTAQSEVWQFGVLLFEIFSLGMVEPYDDILAKSTTQRPAVKLQLYLQRGGRLSPPREMPEPM</sequence>
<evidence type="ECO:0000256" key="2">
    <source>
        <dbReference type="PROSITE-ProRule" id="PRU10141"/>
    </source>
</evidence>
<dbReference type="PROSITE" id="PS50011">
    <property type="entry name" value="PROTEIN_KINASE_DOM"/>
    <property type="match status" value="1"/>
</dbReference>
<organism evidence="4 5">
    <name type="scientific">Plectus sambesii</name>
    <dbReference type="NCBI Taxonomy" id="2011161"/>
    <lineage>
        <taxon>Eukaryota</taxon>
        <taxon>Metazoa</taxon>
        <taxon>Ecdysozoa</taxon>
        <taxon>Nematoda</taxon>
        <taxon>Chromadorea</taxon>
        <taxon>Plectida</taxon>
        <taxon>Plectina</taxon>
        <taxon>Plectoidea</taxon>
        <taxon>Plectidae</taxon>
        <taxon>Plectus</taxon>
    </lineage>
</organism>
<dbReference type="SUPFAM" id="SSF56112">
    <property type="entry name" value="Protein kinase-like (PK-like)"/>
    <property type="match status" value="1"/>
</dbReference>
<dbReference type="PANTHER" id="PTHR24416">
    <property type="entry name" value="TYROSINE-PROTEIN KINASE RECEPTOR"/>
    <property type="match status" value="1"/>
</dbReference>
<dbReference type="Proteomes" id="UP000887566">
    <property type="component" value="Unplaced"/>
</dbReference>
<evidence type="ECO:0000259" key="3">
    <source>
        <dbReference type="PROSITE" id="PS50011"/>
    </source>
</evidence>
<accession>A0A914WQW5</accession>
<reference evidence="5" key="1">
    <citation type="submission" date="2022-11" db="UniProtKB">
        <authorList>
            <consortium name="WormBaseParasite"/>
        </authorList>
    </citation>
    <scope>IDENTIFICATION</scope>
</reference>